<evidence type="ECO:0000313" key="9">
    <source>
        <dbReference type="EMBL" id="PWG17801.1"/>
    </source>
</evidence>
<dbReference type="OrthoDB" id="2290206at2"/>
<feature type="active site" description="O-(5'-phospho-DNA)-serine intermediate" evidence="6 7">
    <location>
        <position position="10"/>
    </location>
</feature>
<keyword evidence="10" id="KW-1185">Reference proteome</keyword>
<reference evidence="10" key="1">
    <citation type="submission" date="2018-05" db="EMBL/GenBank/DDBJ databases">
        <authorList>
            <person name="Du Z."/>
            <person name="Wang X."/>
        </authorList>
    </citation>
    <scope>NUCLEOTIDE SEQUENCE [LARGE SCALE GENOMIC DNA]</scope>
    <source>
        <strain evidence="10">WDS4C29</strain>
    </source>
</reference>
<dbReference type="InterPro" id="IPR006118">
    <property type="entry name" value="Recombinase_CS"/>
</dbReference>
<keyword evidence="2" id="KW-0229">DNA integration</keyword>
<dbReference type="InterPro" id="IPR036162">
    <property type="entry name" value="Resolvase-like_N_sf"/>
</dbReference>
<evidence type="ECO:0000256" key="5">
    <source>
        <dbReference type="ARBA" id="ARBA00023172"/>
    </source>
</evidence>
<dbReference type="Proteomes" id="UP000245293">
    <property type="component" value="Unassembled WGS sequence"/>
</dbReference>
<dbReference type="CDD" id="cd03768">
    <property type="entry name" value="SR_ResInv"/>
    <property type="match status" value="1"/>
</dbReference>
<organism evidence="9 10">
    <name type="scientific">Salibaculum griseiflavum</name>
    <dbReference type="NCBI Taxonomy" id="1914409"/>
    <lineage>
        <taxon>Bacteria</taxon>
        <taxon>Pseudomonadati</taxon>
        <taxon>Pseudomonadota</taxon>
        <taxon>Alphaproteobacteria</taxon>
        <taxon>Rhodobacterales</taxon>
        <taxon>Roseobacteraceae</taxon>
        <taxon>Salibaculum</taxon>
    </lineage>
</organism>
<dbReference type="SUPFAM" id="SSF46689">
    <property type="entry name" value="Homeodomain-like"/>
    <property type="match status" value="1"/>
</dbReference>
<keyword evidence="5" id="KW-0233">DNA recombination</keyword>
<dbReference type="PROSITE" id="PS00397">
    <property type="entry name" value="RECOMBINASES_1"/>
    <property type="match status" value="1"/>
</dbReference>
<evidence type="ECO:0000256" key="3">
    <source>
        <dbReference type="ARBA" id="ARBA00023100"/>
    </source>
</evidence>
<feature type="domain" description="Resolvase/invertase-type recombinase catalytic" evidence="8">
    <location>
        <begin position="2"/>
        <end position="136"/>
    </location>
</feature>
<evidence type="ECO:0000256" key="6">
    <source>
        <dbReference type="PIRSR" id="PIRSR606118-50"/>
    </source>
</evidence>
<dbReference type="InterPro" id="IPR006119">
    <property type="entry name" value="Resolv_N"/>
</dbReference>
<keyword evidence="4" id="KW-0238">DNA-binding</keyword>
<dbReference type="Pfam" id="PF00239">
    <property type="entry name" value="Resolvase"/>
    <property type="match status" value="1"/>
</dbReference>
<dbReference type="PROSITE" id="PS00398">
    <property type="entry name" value="RECOMBINASES_2"/>
    <property type="match status" value="1"/>
</dbReference>
<dbReference type="SMART" id="SM00857">
    <property type="entry name" value="Resolvase"/>
    <property type="match status" value="1"/>
</dbReference>
<evidence type="ECO:0000256" key="4">
    <source>
        <dbReference type="ARBA" id="ARBA00023125"/>
    </source>
</evidence>
<dbReference type="RefSeq" id="WP_109386660.1">
    <property type="nucleotide sequence ID" value="NZ_QETF01000003.1"/>
</dbReference>
<dbReference type="InterPro" id="IPR050639">
    <property type="entry name" value="SSR_resolvase"/>
</dbReference>
<evidence type="ECO:0000259" key="8">
    <source>
        <dbReference type="PROSITE" id="PS51736"/>
    </source>
</evidence>
<accession>A0A2V1P5M1</accession>
<dbReference type="EMBL" id="QETF01000003">
    <property type="protein sequence ID" value="PWG17801.1"/>
    <property type="molecule type" value="Genomic_DNA"/>
</dbReference>
<dbReference type="SUPFAM" id="SSF53041">
    <property type="entry name" value="Resolvase-like"/>
    <property type="match status" value="1"/>
</dbReference>
<comment type="caution">
    <text evidence="9">The sequence shown here is derived from an EMBL/GenBank/DDBJ whole genome shotgun (WGS) entry which is preliminary data.</text>
</comment>
<sequence>MAVYGYARVSSLSQSTDVQEQKLKEAGCSVIRMEKVSGASVDGRDELRNLLDFITEGDTLVVYKLDRLGRSTRDVLNIVHELDQKGAFLRVLDRSIDTSKPEGRLILTVLSMVSEMELSFIKERQRAGIDKAKAEGKYKGRPTSIDTDKLIELKEQGLGATHIARELGCTRSAVYKALDRLNA</sequence>
<dbReference type="GO" id="GO:0015074">
    <property type="term" value="P:DNA integration"/>
    <property type="evidence" value="ECO:0007669"/>
    <property type="project" value="UniProtKB-KW"/>
</dbReference>
<dbReference type="GO" id="GO:0003677">
    <property type="term" value="F:DNA binding"/>
    <property type="evidence" value="ECO:0007669"/>
    <property type="project" value="UniProtKB-KW"/>
</dbReference>
<evidence type="ECO:0000256" key="7">
    <source>
        <dbReference type="PROSITE-ProRule" id="PRU10137"/>
    </source>
</evidence>
<dbReference type="Gene3D" id="1.10.10.60">
    <property type="entry name" value="Homeodomain-like"/>
    <property type="match status" value="1"/>
</dbReference>
<dbReference type="GO" id="GO:0000150">
    <property type="term" value="F:DNA strand exchange activity"/>
    <property type="evidence" value="ECO:0007669"/>
    <property type="project" value="UniProtKB-KW"/>
</dbReference>
<evidence type="ECO:0000256" key="1">
    <source>
        <dbReference type="ARBA" id="ARBA00009913"/>
    </source>
</evidence>
<protein>
    <submittedName>
        <fullName evidence="9">Resolvase</fullName>
    </submittedName>
</protein>
<dbReference type="PANTHER" id="PTHR30461:SF26">
    <property type="entry name" value="RESOLVASE HOMOLOG YNEB"/>
    <property type="match status" value="1"/>
</dbReference>
<name>A0A2V1P5M1_9RHOB</name>
<dbReference type="InterPro" id="IPR006120">
    <property type="entry name" value="Resolvase_HTH_dom"/>
</dbReference>
<gene>
    <name evidence="9" type="ORF">DFK10_03510</name>
</gene>
<evidence type="ECO:0000256" key="2">
    <source>
        <dbReference type="ARBA" id="ARBA00022908"/>
    </source>
</evidence>
<proteinExistence type="inferred from homology"/>
<dbReference type="PROSITE" id="PS51736">
    <property type="entry name" value="RECOMBINASES_3"/>
    <property type="match status" value="1"/>
</dbReference>
<dbReference type="Pfam" id="PF02796">
    <property type="entry name" value="HTH_7"/>
    <property type="match status" value="1"/>
</dbReference>
<dbReference type="AlphaFoldDB" id="A0A2V1P5M1"/>
<evidence type="ECO:0000313" key="10">
    <source>
        <dbReference type="Proteomes" id="UP000245293"/>
    </source>
</evidence>
<dbReference type="InterPro" id="IPR009057">
    <property type="entry name" value="Homeodomain-like_sf"/>
</dbReference>
<dbReference type="Gene3D" id="3.40.50.1390">
    <property type="entry name" value="Resolvase, N-terminal catalytic domain"/>
    <property type="match status" value="1"/>
</dbReference>
<keyword evidence="3" id="KW-0230">DNA invertase</keyword>
<comment type="similarity">
    <text evidence="1">Belongs to the site-specific recombinase resolvase family.</text>
</comment>
<dbReference type="PANTHER" id="PTHR30461">
    <property type="entry name" value="DNA-INVERTASE FROM LAMBDOID PROPHAGE"/>
    <property type="match status" value="1"/>
</dbReference>
<dbReference type="FunFam" id="3.40.50.1390:FF:000001">
    <property type="entry name" value="DNA recombinase"/>
    <property type="match status" value="1"/>
</dbReference>